<dbReference type="OrthoDB" id="240879at2"/>
<reference evidence="1 2" key="1">
    <citation type="journal article" date="2013" name="Mar. Genomics">
        <title>Expression of sulfatases in Rhodopirellula baltica and the diversity of sulfatases in the genus Rhodopirellula.</title>
        <authorList>
            <person name="Wegner C.E."/>
            <person name="Richter-Heitmann T."/>
            <person name="Klindworth A."/>
            <person name="Klockow C."/>
            <person name="Richter M."/>
            <person name="Achstetter T."/>
            <person name="Glockner F.O."/>
            <person name="Harder J."/>
        </authorList>
    </citation>
    <scope>NUCLEOTIDE SEQUENCE [LARGE SCALE GENOMIC DNA]</scope>
    <source>
        <strain evidence="1 2">SM1</strain>
    </source>
</reference>
<organism evidence="1 2">
    <name type="scientific">Rhodopirellula maiorica SM1</name>
    <dbReference type="NCBI Taxonomy" id="1265738"/>
    <lineage>
        <taxon>Bacteria</taxon>
        <taxon>Pseudomonadati</taxon>
        <taxon>Planctomycetota</taxon>
        <taxon>Planctomycetia</taxon>
        <taxon>Pirellulales</taxon>
        <taxon>Pirellulaceae</taxon>
        <taxon>Novipirellula</taxon>
    </lineage>
</organism>
<protein>
    <submittedName>
        <fullName evidence="1">Uncharacterized protein</fullName>
    </submittedName>
</protein>
<keyword evidence="2" id="KW-1185">Reference proteome</keyword>
<name>M5RVW7_9BACT</name>
<comment type="caution">
    <text evidence="1">The sequence shown here is derived from an EMBL/GenBank/DDBJ whole genome shotgun (WGS) entry which is preliminary data.</text>
</comment>
<proteinExistence type="predicted"/>
<dbReference type="Proteomes" id="UP000011991">
    <property type="component" value="Unassembled WGS sequence"/>
</dbReference>
<accession>M5RVW7</accession>
<dbReference type="EMBL" id="ANOG01000509">
    <property type="protein sequence ID" value="EMI19542.1"/>
    <property type="molecule type" value="Genomic_DNA"/>
</dbReference>
<dbReference type="RefSeq" id="WP_008698299.1">
    <property type="nucleotide sequence ID" value="NZ_ANOG01000509.1"/>
</dbReference>
<gene>
    <name evidence="1" type="ORF">RMSM_03531</name>
</gene>
<sequence>MDPIKMFVPAAFASELGLADHLESDKDRANPSPWGIARLIRREVRRHGLATRRELRKAIEPFLVAAGFEGDVNKAIQLVAGRMVDVGELADLKVENQRGYSAMPSRWIKLSDTDAVLLGTTATETHRFSSFHPNQFLRRFRPSDSIVTDLTQIGVNEQSFEDWLGEPSWKSLVEPTDGIESLADLLEWQIAKLDQEGLPLFLDETKVFAIDHSPGGFFGKVRVPEGGRWTSPTQLGEGIYIGAGPGQNQQHWIPILLRIDGSQSKSVSLNCRNDATATYELRNWLLIALGHQSGKNEVVIADHESEKIRFTFPAPSHAIRILKLAGEPSANWQEYDVSESRSAVKLLSHSMCELHIQQ</sequence>
<evidence type="ECO:0000313" key="1">
    <source>
        <dbReference type="EMBL" id="EMI19542.1"/>
    </source>
</evidence>
<evidence type="ECO:0000313" key="2">
    <source>
        <dbReference type="Proteomes" id="UP000011991"/>
    </source>
</evidence>
<dbReference type="PATRIC" id="fig|1265738.3.peg.3534"/>
<dbReference type="AlphaFoldDB" id="M5RVW7"/>